<keyword evidence="1" id="KW-0472">Membrane</keyword>
<protein>
    <recommendedName>
        <fullName evidence="4">DUF4234 domain-containing protein</fullName>
    </recommendedName>
</protein>
<dbReference type="EMBL" id="RCTY01000011">
    <property type="protein sequence ID" value="ROU08553.1"/>
    <property type="molecule type" value="Genomic_DNA"/>
</dbReference>
<keyword evidence="1" id="KW-0812">Transmembrane</keyword>
<evidence type="ECO:0008006" key="4">
    <source>
        <dbReference type="Google" id="ProtNLM"/>
    </source>
</evidence>
<sequence>MEDNVYAPPATDVVVPAPSGQGNEFYVVAPLKFCLLFFLTLGFYQLYWFYMHWARYRRRHPGQTVWPVARAIFAVFFTHALAQRIDAAVRARGERHQWAPAATATIYVVAQLASSLAGRLASREAGSPFTDLISLILLLPVGLSLLRLQRAANLACGDADGAGNRRLTAANYAWMIFGALLWLATLAGLFLLYVVDA</sequence>
<dbReference type="RefSeq" id="WP_123646124.1">
    <property type="nucleotide sequence ID" value="NZ_RCTY01000011.1"/>
</dbReference>
<evidence type="ECO:0000313" key="2">
    <source>
        <dbReference type="EMBL" id="ROU08553.1"/>
    </source>
</evidence>
<proteinExistence type="predicted"/>
<gene>
    <name evidence="2" type="ORF">D9T17_03480</name>
</gene>
<comment type="caution">
    <text evidence="2">The sequence shown here is derived from an EMBL/GenBank/DDBJ whole genome shotgun (WGS) entry which is preliminary data.</text>
</comment>
<feature type="transmembrane region" description="Helical" evidence="1">
    <location>
        <begin position="25"/>
        <end position="50"/>
    </location>
</feature>
<reference evidence="2 3" key="1">
    <citation type="submission" date="2018-10" db="EMBL/GenBank/DDBJ databases">
        <title>The genome of Lysobacter enzymogenes OH11.</title>
        <authorList>
            <person name="Liu F."/>
            <person name="Zhao Y."/>
            <person name="Qian G."/>
            <person name="Chen Y."/>
            <person name="Xu H."/>
        </authorList>
    </citation>
    <scope>NUCLEOTIDE SEQUENCE [LARGE SCALE GENOMIC DNA]</scope>
    <source>
        <strain evidence="2 3">OH11</strain>
    </source>
</reference>
<name>A0A3N2RM64_LYSEN</name>
<accession>A0A3N2RM64</accession>
<keyword evidence="1" id="KW-1133">Transmembrane helix</keyword>
<evidence type="ECO:0000256" key="1">
    <source>
        <dbReference type="SAM" id="Phobius"/>
    </source>
</evidence>
<dbReference type="Proteomes" id="UP000275910">
    <property type="component" value="Unassembled WGS sequence"/>
</dbReference>
<organism evidence="2 3">
    <name type="scientific">Lysobacter enzymogenes</name>
    <dbReference type="NCBI Taxonomy" id="69"/>
    <lineage>
        <taxon>Bacteria</taxon>
        <taxon>Pseudomonadati</taxon>
        <taxon>Pseudomonadota</taxon>
        <taxon>Gammaproteobacteria</taxon>
        <taxon>Lysobacterales</taxon>
        <taxon>Lysobacteraceae</taxon>
        <taxon>Lysobacter</taxon>
    </lineage>
</organism>
<evidence type="ECO:0000313" key="3">
    <source>
        <dbReference type="Proteomes" id="UP000275910"/>
    </source>
</evidence>
<feature type="transmembrane region" description="Helical" evidence="1">
    <location>
        <begin position="169"/>
        <end position="195"/>
    </location>
</feature>
<dbReference type="AlphaFoldDB" id="A0A3N2RM64"/>